<dbReference type="RefSeq" id="WP_185801888.1">
    <property type="nucleotide sequence ID" value="NZ_JACJVJ010000002.1"/>
</dbReference>
<dbReference type="CDD" id="cd05271">
    <property type="entry name" value="NDUFA9_like_SDR_a"/>
    <property type="match status" value="1"/>
</dbReference>
<protein>
    <submittedName>
        <fullName evidence="2">Complex I NDUFA9 subunit family protein</fullName>
    </submittedName>
</protein>
<keyword evidence="3" id="KW-1185">Reference proteome</keyword>
<dbReference type="Pfam" id="PF13460">
    <property type="entry name" value="NAD_binding_10"/>
    <property type="match status" value="1"/>
</dbReference>
<feature type="domain" description="NAD(P)-binding" evidence="1">
    <location>
        <begin position="10"/>
        <end position="151"/>
    </location>
</feature>
<dbReference type="AlphaFoldDB" id="A0A842HZM1"/>
<dbReference type="PANTHER" id="PTHR12126">
    <property type="entry name" value="NADH-UBIQUINONE OXIDOREDUCTASE 39 KDA SUBUNIT-RELATED"/>
    <property type="match status" value="1"/>
</dbReference>
<name>A0A842HZM1_9SPHN</name>
<dbReference type="PANTHER" id="PTHR12126:SF11">
    <property type="entry name" value="NADH DEHYDROGENASE [UBIQUINONE] 1 ALPHA SUBCOMPLEX SUBUNIT 9, MITOCHONDRIAL"/>
    <property type="match status" value="1"/>
</dbReference>
<reference evidence="2 3" key="1">
    <citation type="submission" date="2020-08" db="EMBL/GenBank/DDBJ databases">
        <title>Draft genome sequence of Parasphingopyxis sp. GrpM-11.</title>
        <authorList>
            <person name="Oh J."/>
            <person name="Roh D.-H."/>
        </authorList>
    </citation>
    <scope>NUCLEOTIDE SEQUENCE [LARGE SCALE GENOMIC DNA]</scope>
    <source>
        <strain evidence="2 3">GrpM-11</strain>
    </source>
</reference>
<accession>A0A842HZM1</accession>
<gene>
    <name evidence="2" type="ORF">H6P80_13565</name>
</gene>
<dbReference type="EMBL" id="JACJVJ010000002">
    <property type="protein sequence ID" value="MBC2778646.1"/>
    <property type="molecule type" value="Genomic_DNA"/>
</dbReference>
<proteinExistence type="predicted"/>
<dbReference type="GO" id="GO:0044877">
    <property type="term" value="F:protein-containing complex binding"/>
    <property type="evidence" value="ECO:0007669"/>
    <property type="project" value="TreeGrafter"/>
</dbReference>
<dbReference type="Proteomes" id="UP000564378">
    <property type="component" value="Unassembled WGS sequence"/>
</dbReference>
<sequence>MKDKLVTLFGGGGFLGRYVAQDLLKAGARVRIAERNPADAWFIKPLGNLGQTQFVSTDITKPETLPRALHGTDVAINFVGLLKGDFEAVHVKGAGNAAAAAKAAGVSDFIQISSVGAAQDAPSHYLRSKADGEAAVRAAMPDAVIVRPSIVFGPEDGFINRFATIARLAPLMVPVLKPQAKFQPVYVADVAEAVTKAAMEPAACRGETFELGGPQVLSMRAINRYILDTIGKPDKDILEVPDAIGSAMANLGFLPGAPITRDQWLSLSKDNVVPEGAKGFAAFGIEPRPLGAVAEKWLVQYRTHGRFAGKTASAG</sequence>
<dbReference type="Gene3D" id="3.40.50.720">
    <property type="entry name" value="NAD(P)-binding Rossmann-like Domain"/>
    <property type="match status" value="1"/>
</dbReference>
<dbReference type="InterPro" id="IPR016040">
    <property type="entry name" value="NAD(P)-bd_dom"/>
</dbReference>
<comment type="caution">
    <text evidence="2">The sequence shown here is derived from an EMBL/GenBank/DDBJ whole genome shotgun (WGS) entry which is preliminary data.</text>
</comment>
<evidence type="ECO:0000313" key="3">
    <source>
        <dbReference type="Proteomes" id="UP000564378"/>
    </source>
</evidence>
<evidence type="ECO:0000259" key="1">
    <source>
        <dbReference type="Pfam" id="PF13460"/>
    </source>
</evidence>
<organism evidence="2 3">
    <name type="scientific">Parasphingopyxis marina</name>
    <dbReference type="NCBI Taxonomy" id="2761622"/>
    <lineage>
        <taxon>Bacteria</taxon>
        <taxon>Pseudomonadati</taxon>
        <taxon>Pseudomonadota</taxon>
        <taxon>Alphaproteobacteria</taxon>
        <taxon>Sphingomonadales</taxon>
        <taxon>Sphingomonadaceae</taxon>
        <taxon>Parasphingopyxis</taxon>
    </lineage>
</organism>
<dbReference type="InterPro" id="IPR036291">
    <property type="entry name" value="NAD(P)-bd_dom_sf"/>
</dbReference>
<dbReference type="SUPFAM" id="SSF51735">
    <property type="entry name" value="NAD(P)-binding Rossmann-fold domains"/>
    <property type="match status" value="1"/>
</dbReference>
<evidence type="ECO:0000313" key="2">
    <source>
        <dbReference type="EMBL" id="MBC2778646.1"/>
    </source>
</evidence>
<dbReference type="InterPro" id="IPR051207">
    <property type="entry name" value="ComplexI_NDUFA9_subunit"/>
</dbReference>